<accession>A0ABS4PU37</accession>
<dbReference type="Pfam" id="PF00221">
    <property type="entry name" value="Lyase_aromatic"/>
    <property type="match status" value="1"/>
</dbReference>
<evidence type="ECO:0000256" key="1">
    <source>
        <dbReference type="ARBA" id="ARBA00023239"/>
    </source>
</evidence>
<dbReference type="EC" id="4.3.1.3" evidence="2"/>
<proteinExistence type="predicted"/>
<dbReference type="GO" id="GO:0004397">
    <property type="term" value="F:histidine ammonia-lyase activity"/>
    <property type="evidence" value="ECO:0007669"/>
    <property type="project" value="UniProtKB-EC"/>
</dbReference>
<keyword evidence="3" id="KW-1185">Reference proteome</keyword>
<sequence length="520" mass="56463">MAEPATAQSPTPLFPADRPTIEVTLDTYPLAELAAIARDRPRLRLSDAVEKNIVSGARYVRSIAGEDRHIYGVNTGFGSLCETRIDPDRMSDLQHKHLVSHACGIGEPVSEYLSRLVMLVKLLTFRAGRSGITLQTVNRMLDHWNTDVIPVIPKRGTVGASGDLAPLAHLALPLIGLGEVHRDGDIVPADTALADLGWQPLRLGPKEGLALTNGVQYINSLAADSILRAGELIRCADLISSLSIQAFSCAETFYQQILHETSLHEQRGVVAANLRALLAGSNHHTLSGCNAAKEDPYSFRCVPQVHAAVRQTHGFAEDVVWRECNSVSDNPLFFAESDQVILGGNLHGQSTAFALDFLAIATSELANISERRTYQLLSGQHGLPSFLVAEPGLDSGLMIPQYTSAALVNENKVLSTPASIDTIPTCQLQEDHVSMGGTSAYKLDQIIGNTEYVLAIELMTAVQAIDLNPGLRLSPATKSIVDEFRQRIPFLSEDRLQARDIELARDHLRDNRAAWAASLT</sequence>
<organism evidence="2 3">
    <name type="scientific">Amycolatopsis magusensis</name>
    <dbReference type="NCBI Taxonomy" id="882444"/>
    <lineage>
        <taxon>Bacteria</taxon>
        <taxon>Bacillati</taxon>
        <taxon>Actinomycetota</taxon>
        <taxon>Actinomycetes</taxon>
        <taxon>Pseudonocardiales</taxon>
        <taxon>Pseudonocardiaceae</taxon>
        <taxon>Amycolatopsis</taxon>
    </lineage>
</organism>
<keyword evidence="1 2" id="KW-0456">Lyase</keyword>
<dbReference type="InterPro" id="IPR022313">
    <property type="entry name" value="Phe/His_NH3-lyase_AS"/>
</dbReference>
<name>A0ABS4PU37_9PSEU</name>
<evidence type="ECO:0000313" key="2">
    <source>
        <dbReference type="EMBL" id="MBP2182947.1"/>
    </source>
</evidence>
<reference evidence="2 3" key="1">
    <citation type="submission" date="2021-03" db="EMBL/GenBank/DDBJ databases">
        <title>Sequencing the genomes of 1000 actinobacteria strains.</title>
        <authorList>
            <person name="Klenk H.-P."/>
        </authorList>
    </citation>
    <scope>NUCLEOTIDE SEQUENCE [LARGE SCALE GENOMIC DNA]</scope>
    <source>
        <strain evidence="2 3">DSM 45510</strain>
    </source>
</reference>
<dbReference type="SUPFAM" id="SSF48557">
    <property type="entry name" value="L-aspartase-like"/>
    <property type="match status" value="1"/>
</dbReference>
<dbReference type="Proteomes" id="UP000741013">
    <property type="component" value="Unassembled WGS sequence"/>
</dbReference>
<dbReference type="Gene3D" id="1.20.200.10">
    <property type="entry name" value="Fumarase/aspartase (Central domain)"/>
    <property type="match status" value="1"/>
</dbReference>
<protein>
    <submittedName>
        <fullName evidence="2">Histidine ammonia-lyase</fullName>
        <ecNumber evidence="2">4.3.1.3</ecNumber>
    </submittedName>
</protein>
<dbReference type="PANTHER" id="PTHR10362">
    <property type="entry name" value="HISTIDINE AMMONIA-LYASE"/>
    <property type="match status" value="1"/>
</dbReference>
<dbReference type="InterPro" id="IPR001106">
    <property type="entry name" value="Aromatic_Lyase"/>
</dbReference>
<dbReference type="NCBIfam" id="NF006871">
    <property type="entry name" value="PRK09367.1"/>
    <property type="match status" value="1"/>
</dbReference>
<dbReference type="CDD" id="cd00332">
    <property type="entry name" value="PAL-HAL"/>
    <property type="match status" value="1"/>
</dbReference>
<dbReference type="Gene3D" id="1.10.275.10">
    <property type="entry name" value="Fumarase/aspartase (N-terminal domain)"/>
    <property type="match status" value="1"/>
</dbReference>
<gene>
    <name evidence="2" type="ORF">JOM49_004473</name>
</gene>
<dbReference type="EMBL" id="JAGGMS010000001">
    <property type="protein sequence ID" value="MBP2182947.1"/>
    <property type="molecule type" value="Genomic_DNA"/>
</dbReference>
<dbReference type="InterPro" id="IPR008948">
    <property type="entry name" value="L-Aspartase-like"/>
</dbReference>
<evidence type="ECO:0000313" key="3">
    <source>
        <dbReference type="Proteomes" id="UP000741013"/>
    </source>
</evidence>
<dbReference type="InterPro" id="IPR024083">
    <property type="entry name" value="Fumarase/histidase_N"/>
</dbReference>
<dbReference type="PROSITE" id="PS00488">
    <property type="entry name" value="PAL_HISTIDASE"/>
    <property type="match status" value="1"/>
</dbReference>
<comment type="caution">
    <text evidence="2">The sequence shown here is derived from an EMBL/GenBank/DDBJ whole genome shotgun (WGS) entry which is preliminary data.</text>
</comment>
<dbReference type="RefSeq" id="WP_209666177.1">
    <property type="nucleotide sequence ID" value="NZ_JAGGMS010000001.1"/>
</dbReference>